<dbReference type="EMBL" id="JBIUZV010000013">
    <property type="protein sequence ID" value="MFJ3047924.1"/>
    <property type="molecule type" value="Genomic_DNA"/>
</dbReference>
<proteinExistence type="predicted"/>
<dbReference type="Proteomes" id="UP001617427">
    <property type="component" value="Unassembled WGS sequence"/>
</dbReference>
<comment type="caution">
    <text evidence="1">The sequence shown here is derived from an EMBL/GenBank/DDBJ whole genome shotgun (WGS) entry which is preliminary data.</text>
</comment>
<dbReference type="RefSeq" id="WP_402702698.1">
    <property type="nucleotide sequence ID" value="NZ_JBIUZV010000013.1"/>
</dbReference>
<accession>A0ABW8F3Q0</accession>
<protein>
    <submittedName>
        <fullName evidence="1">Uncharacterized protein</fullName>
    </submittedName>
</protein>
<reference evidence="1 2" key="1">
    <citation type="submission" date="2024-10" db="EMBL/GenBank/DDBJ databases">
        <title>The Natural Products Discovery Center: Release of the First 8490 Sequenced Strains for Exploring Actinobacteria Biosynthetic Diversity.</title>
        <authorList>
            <person name="Kalkreuter E."/>
            <person name="Kautsar S.A."/>
            <person name="Yang D."/>
            <person name="Bader C.D."/>
            <person name="Teijaro C.N."/>
            <person name="Fluegel L."/>
            <person name="Davis C.M."/>
            <person name="Simpson J.R."/>
            <person name="Lauterbach L."/>
            <person name="Steele A.D."/>
            <person name="Gui C."/>
            <person name="Meng S."/>
            <person name="Li G."/>
            <person name="Viehrig K."/>
            <person name="Ye F."/>
            <person name="Su P."/>
            <person name="Kiefer A.F."/>
            <person name="Nichols A."/>
            <person name="Cepeda A.J."/>
            <person name="Yan W."/>
            <person name="Fan B."/>
            <person name="Jiang Y."/>
            <person name="Adhikari A."/>
            <person name="Zheng C.-J."/>
            <person name="Schuster L."/>
            <person name="Cowan T.M."/>
            <person name="Smanski M.J."/>
            <person name="Chevrette M.G."/>
            <person name="De Carvalho L.P.S."/>
            <person name="Shen B."/>
        </authorList>
    </citation>
    <scope>NUCLEOTIDE SEQUENCE [LARGE SCALE GENOMIC DNA]</scope>
    <source>
        <strain evidence="1 2">NPDC087045</strain>
    </source>
</reference>
<organism evidence="1 2">
    <name type="scientific">Herbaspirillum chlorophenolicum</name>
    <dbReference type="NCBI Taxonomy" id="211589"/>
    <lineage>
        <taxon>Bacteria</taxon>
        <taxon>Pseudomonadati</taxon>
        <taxon>Pseudomonadota</taxon>
        <taxon>Betaproteobacteria</taxon>
        <taxon>Burkholderiales</taxon>
        <taxon>Oxalobacteraceae</taxon>
        <taxon>Herbaspirillum</taxon>
    </lineage>
</organism>
<name>A0ABW8F3Q0_9BURK</name>
<evidence type="ECO:0000313" key="2">
    <source>
        <dbReference type="Proteomes" id="UP001617427"/>
    </source>
</evidence>
<keyword evidence="2" id="KW-1185">Reference proteome</keyword>
<evidence type="ECO:0000313" key="1">
    <source>
        <dbReference type="EMBL" id="MFJ3047924.1"/>
    </source>
</evidence>
<sequence length="286" mass="32264">MSLYSPLLSIDVEHDFLQLQAAAFICVPTPETADWIRRRDLLVRSQRNGVAVFCEAARRNVLLEDCTPGAALLTFKWFAQDPLFSQYTLPLAPTPESLLYLRSSASVAEDSGRRRLHAGDTVDAGMMQAMTAPLLARHLDRRDVLRKPVLVAEIDLADHVAKEDAADVHGVNYYLRFSVRKSIWKYYLISDADADTVNLAIVDLDETVRFVNVEPEQLPGNRRALVFMSDGEIEMQQKYPQRFQLREQGGMGERVLIRRLPNADVSKVTQEMVSGRAALVSEIYIN</sequence>
<gene>
    <name evidence="1" type="ORF">ACIPEN_19010</name>
</gene>